<protein>
    <submittedName>
        <fullName evidence="6">Cytochrome b562</fullName>
    </submittedName>
</protein>
<evidence type="ECO:0000256" key="3">
    <source>
        <dbReference type="ARBA" id="ARBA00022729"/>
    </source>
</evidence>
<feature type="binding site" description="axial binding residue" evidence="4">
    <location>
        <position position="123"/>
    </location>
    <ligand>
        <name>heme b</name>
        <dbReference type="ChEBI" id="CHEBI:60344"/>
    </ligand>
    <ligandPart>
        <name>Fe</name>
        <dbReference type="ChEBI" id="CHEBI:18248"/>
    </ligandPart>
</feature>
<keyword evidence="3 5" id="KW-0732">Signal</keyword>
<dbReference type="GO" id="GO:0020037">
    <property type="term" value="F:heme binding"/>
    <property type="evidence" value="ECO:0007669"/>
    <property type="project" value="InterPro"/>
</dbReference>
<dbReference type="GO" id="GO:0009055">
    <property type="term" value="F:electron transfer activity"/>
    <property type="evidence" value="ECO:0007669"/>
    <property type="project" value="InterPro"/>
</dbReference>
<dbReference type="SUPFAM" id="SSF47175">
    <property type="entry name" value="Cytochromes"/>
    <property type="match status" value="1"/>
</dbReference>
<comment type="cofactor">
    <cofactor evidence="4">
        <name>heme b</name>
        <dbReference type="ChEBI" id="CHEBI:60344"/>
    </cofactor>
    <text evidence="4">Binds 1 heme b (iron(II)-protoporphyrin IX) group per molecule.</text>
</comment>
<dbReference type="GO" id="GO:0042597">
    <property type="term" value="C:periplasmic space"/>
    <property type="evidence" value="ECO:0007669"/>
    <property type="project" value="InterPro"/>
</dbReference>
<dbReference type="AlphaFoldDB" id="A0A5J5FYX7"/>
<dbReference type="RefSeq" id="WP_150435371.1">
    <property type="nucleotide sequence ID" value="NZ_VYKJ01000006.1"/>
</dbReference>
<dbReference type="OrthoDB" id="6539015at2"/>
<evidence type="ECO:0000256" key="5">
    <source>
        <dbReference type="SAM" id="SignalP"/>
    </source>
</evidence>
<evidence type="ECO:0000313" key="7">
    <source>
        <dbReference type="Proteomes" id="UP000335415"/>
    </source>
</evidence>
<comment type="caution">
    <text evidence="6">The sequence shown here is derived from an EMBL/GenBank/DDBJ whole genome shotgun (WGS) entry which is preliminary data.</text>
</comment>
<keyword evidence="4" id="KW-0479">Metal-binding</keyword>
<keyword evidence="4" id="KW-0408">Iron</keyword>
<comment type="function">
    <text evidence="1">Electron-transport protein of unknown function.</text>
</comment>
<dbReference type="InterPro" id="IPR009155">
    <property type="entry name" value="Cyt_b562"/>
</dbReference>
<dbReference type="Gene3D" id="1.20.120.10">
    <property type="entry name" value="Cytochrome c/b562"/>
    <property type="match status" value="1"/>
</dbReference>
<sequence length="127" mass="14036">MNKKLKTLALAALLGVSSLALADIADDMDIIADNYASALKADNAGDFQQSLQKMRAAALDSRQKTPPVLDGKAEDSAEMKDYRHGMDILIGQIDQAQALANQGKLEDAKRLARDFKQTRDLYHKKYR</sequence>
<dbReference type="NCBIfam" id="NF011632">
    <property type="entry name" value="PRK15058.1"/>
    <property type="match status" value="1"/>
</dbReference>
<comment type="similarity">
    <text evidence="2">Belongs to the cytochrome b562 family.</text>
</comment>
<dbReference type="GO" id="GO:0022900">
    <property type="term" value="P:electron transport chain"/>
    <property type="evidence" value="ECO:0007669"/>
    <property type="project" value="InterPro"/>
</dbReference>
<dbReference type="InterPro" id="IPR010980">
    <property type="entry name" value="Cyt_c/b562"/>
</dbReference>
<dbReference type="GO" id="GO:0005506">
    <property type="term" value="F:iron ion binding"/>
    <property type="evidence" value="ECO:0007669"/>
    <property type="project" value="InterPro"/>
</dbReference>
<accession>A0A5J5FYX7</accession>
<keyword evidence="4" id="KW-0349">Heme</keyword>
<proteinExistence type="inferred from homology"/>
<gene>
    <name evidence="6" type="primary">cybC</name>
    <name evidence="6" type="ORF">FJU30_12815</name>
</gene>
<feature type="signal peptide" evidence="5">
    <location>
        <begin position="1"/>
        <end position="22"/>
    </location>
</feature>
<name>A0A5J5FYX7_9GAMM</name>
<dbReference type="PIRSF" id="PIRSF000029">
    <property type="entry name" value="Cytochrome_b562"/>
    <property type="match status" value="1"/>
</dbReference>
<evidence type="ECO:0000256" key="4">
    <source>
        <dbReference type="PIRSR" id="PIRSR000029-1"/>
    </source>
</evidence>
<evidence type="ECO:0000256" key="1">
    <source>
        <dbReference type="ARBA" id="ARBA00002028"/>
    </source>
</evidence>
<dbReference type="Pfam" id="PF07361">
    <property type="entry name" value="Cytochrom_B562"/>
    <property type="match status" value="1"/>
</dbReference>
<reference evidence="6 7" key="1">
    <citation type="submission" date="2019-09" db="EMBL/GenBank/DDBJ databases">
        <authorList>
            <person name="Li Y."/>
        </authorList>
    </citation>
    <scope>NUCLEOTIDE SEQUENCE [LARGE SCALE GENOMIC DNA]</scope>
    <source>
        <strain evidence="6 7">L3-3HA</strain>
    </source>
</reference>
<evidence type="ECO:0000256" key="2">
    <source>
        <dbReference type="ARBA" id="ARBA00005523"/>
    </source>
</evidence>
<dbReference type="Proteomes" id="UP000335415">
    <property type="component" value="Unassembled WGS sequence"/>
</dbReference>
<feature type="chain" id="PRO_5023896397" evidence="5">
    <location>
        <begin position="23"/>
        <end position="127"/>
    </location>
</feature>
<keyword evidence="7" id="KW-1185">Reference proteome</keyword>
<dbReference type="EMBL" id="VYKJ01000006">
    <property type="protein sequence ID" value="KAA8999225.1"/>
    <property type="molecule type" value="Genomic_DNA"/>
</dbReference>
<feature type="binding site" description="axial binding residue" evidence="4">
    <location>
        <position position="28"/>
    </location>
    <ligand>
        <name>heme b</name>
        <dbReference type="ChEBI" id="CHEBI:60344"/>
    </ligand>
    <ligandPart>
        <name>Fe</name>
        <dbReference type="ChEBI" id="CHEBI:18248"/>
    </ligandPart>
</feature>
<evidence type="ECO:0000313" key="6">
    <source>
        <dbReference type="EMBL" id="KAA8999225.1"/>
    </source>
</evidence>
<organism evidence="6 7">
    <name type="scientific">Affinibrenneria salicis</name>
    <dbReference type="NCBI Taxonomy" id="2590031"/>
    <lineage>
        <taxon>Bacteria</taxon>
        <taxon>Pseudomonadati</taxon>
        <taxon>Pseudomonadota</taxon>
        <taxon>Gammaproteobacteria</taxon>
        <taxon>Enterobacterales</taxon>
        <taxon>Pectobacteriaceae</taxon>
        <taxon>Affinibrenneria</taxon>
    </lineage>
</organism>